<feature type="transmembrane region" description="Helical" evidence="1">
    <location>
        <begin position="110"/>
        <end position="130"/>
    </location>
</feature>
<dbReference type="GeneID" id="69761057"/>
<proteinExistence type="predicted"/>
<keyword evidence="1" id="KW-0472">Membrane</keyword>
<dbReference type="Proteomes" id="UP000758701">
    <property type="component" value="Unassembled WGS sequence"/>
</dbReference>
<comment type="caution">
    <text evidence="2">The sequence shown here is derived from an EMBL/GenBank/DDBJ whole genome shotgun (WGS) entry which is preliminary data.</text>
</comment>
<sequence length="132" mass="14353">MGALVCSVVGGLLLWAGLYDAARVRRLRRHGIRTTGRVVDNVRVQEPRSSSPSWAPVIAFADQHGYRVEFTPSMRGAGMGLPTGREVDVVYLPHNPQVARVFTRRHMTGPVLFIMAMGLLFLGLGVVIGVTG</sequence>
<protein>
    <submittedName>
        <fullName evidence="2">DUF3592 domain-containing protein</fullName>
    </submittedName>
</protein>
<keyword evidence="1" id="KW-1133">Transmembrane helix</keyword>
<evidence type="ECO:0000313" key="3">
    <source>
        <dbReference type="Proteomes" id="UP000758701"/>
    </source>
</evidence>
<accession>A0ABS7VWW6</accession>
<evidence type="ECO:0000313" key="2">
    <source>
        <dbReference type="EMBL" id="MBZ6150204.1"/>
    </source>
</evidence>
<name>A0ABS7VWW6_STROV</name>
<organism evidence="2 3">
    <name type="scientific">Streptomyces olivaceus</name>
    <dbReference type="NCBI Taxonomy" id="47716"/>
    <lineage>
        <taxon>Bacteria</taxon>
        <taxon>Bacillati</taxon>
        <taxon>Actinomycetota</taxon>
        <taxon>Actinomycetes</taxon>
        <taxon>Kitasatosporales</taxon>
        <taxon>Streptomycetaceae</taxon>
        <taxon>Streptomyces</taxon>
    </lineage>
</organism>
<reference evidence="2 3" key="1">
    <citation type="submission" date="2021-06" db="EMBL/GenBank/DDBJ databases">
        <title>Ecological speciation of a Streptomyces species isolated from different habitats and geographic origins.</title>
        <authorList>
            <person name="Wang J."/>
        </authorList>
    </citation>
    <scope>NUCLEOTIDE SEQUENCE [LARGE SCALE GENOMIC DNA]</scope>
    <source>
        <strain evidence="2 3">FXJ8.012</strain>
    </source>
</reference>
<evidence type="ECO:0000256" key="1">
    <source>
        <dbReference type="SAM" id="Phobius"/>
    </source>
</evidence>
<keyword evidence="3" id="KW-1185">Reference proteome</keyword>
<dbReference type="RefSeq" id="WP_194276109.1">
    <property type="nucleotide sequence ID" value="NZ_BNEF01000003.1"/>
</dbReference>
<keyword evidence="1" id="KW-0812">Transmembrane</keyword>
<dbReference type="EMBL" id="JAHSTP010000001">
    <property type="protein sequence ID" value="MBZ6150204.1"/>
    <property type="molecule type" value="Genomic_DNA"/>
</dbReference>
<gene>
    <name evidence="2" type="ORF">KVH32_03345</name>
</gene>